<evidence type="ECO:0000313" key="11">
    <source>
        <dbReference type="Proteomes" id="UP000646308"/>
    </source>
</evidence>
<accession>A0A085UE07</accession>
<feature type="domain" description="Carrier" evidence="6">
    <location>
        <begin position="1"/>
        <end position="78"/>
    </location>
</feature>
<dbReference type="Proteomes" id="UP000195208">
    <property type="component" value="Unassembled WGS sequence"/>
</dbReference>
<comment type="similarity">
    <text evidence="5">Belongs to the DltC family.</text>
</comment>
<reference evidence="7" key="2">
    <citation type="submission" date="2019-11" db="EMBL/GenBank/DDBJ databases">
        <title>Whole genome comparisons of Staphylococcus agnetis isolates from cattle and chickens.</title>
        <authorList>
            <person name="Rhoads D."/>
            <person name="Shwani A."/>
            <person name="Adkins P."/>
            <person name="Calcutt M."/>
            <person name="Middleton J."/>
        </authorList>
    </citation>
    <scope>NUCLEOTIDE SEQUENCE</scope>
    <source>
        <strain evidence="7">1387</strain>
    </source>
</reference>
<keyword evidence="2 5" id="KW-0963">Cytoplasm</keyword>
<dbReference type="RefSeq" id="WP_037566769.1">
    <property type="nucleotide sequence ID" value="NZ_CP009623.1"/>
</dbReference>
<evidence type="ECO:0000313" key="8">
    <source>
        <dbReference type="EMBL" id="OTW31640.1"/>
    </source>
</evidence>
<evidence type="ECO:0000313" key="7">
    <source>
        <dbReference type="EMBL" id="NJI02866.1"/>
    </source>
</evidence>
<dbReference type="Proteomes" id="UP000646308">
    <property type="component" value="Unassembled WGS sequence"/>
</dbReference>
<evidence type="ECO:0000313" key="10">
    <source>
        <dbReference type="Proteomes" id="UP000195208"/>
    </source>
</evidence>
<dbReference type="InterPro" id="IPR036736">
    <property type="entry name" value="ACP-like_sf"/>
</dbReference>
<dbReference type="GeneID" id="57691032"/>
<dbReference type="SUPFAM" id="SSF47336">
    <property type="entry name" value="ACP-like"/>
    <property type="match status" value="1"/>
</dbReference>
<keyword evidence="7" id="KW-0436">Ligase</keyword>
<evidence type="ECO:0000256" key="5">
    <source>
        <dbReference type="HAMAP-Rule" id="MF_00565"/>
    </source>
</evidence>
<reference evidence="8 10" key="1">
    <citation type="submission" date="2017-04" db="EMBL/GenBank/DDBJ databases">
        <title>Staphylococcus agnetis, a potential pathogen in the broiler production.</title>
        <authorList>
            <person name="Poulsen L."/>
        </authorList>
    </citation>
    <scope>NUCLEOTIDE SEQUENCE [LARGE SCALE GENOMIC DNA]</scope>
    <source>
        <strain evidence="8 10">723_310714_2_2_spleen</strain>
    </source>
</reference>
<evidence type="ECO:0000256" key="3">
    <source>
        <dbReference type="ARBA" id="ARBA00022553"/>
    </source>
</evidence>
<dbReference type="OrthoDB" id="6462171at2"/>
<sequence length="78" mass="9049">MEFREQVLNILEDVTEDSIVKEQPDVRLFDEGILDSMQTVQLILAIQNELDIEVSIMDFDREAWATPNKIVEVLSELQ</sequence>
<dbReference type="Proteomes" id="UP001065705">
    <property type="component" value="Chromosome"/>
</dbReference>
<dbReference type="AlphaFoldDB" id="A0A085UE07"/>
<dbReference type="PROSITE" id="PS50075">
    <property type="entry name" value="CARRIER"/>
    <property type="match status" value="1"/>
</dbReference>
<dbReference type="GO" id="GO:0036370">
    <property type="term" value="F:D-alanyl carrier activity"/>
    <property type="evidence" value="ECO:0007669"/>
    <property type="project" value="UniProtKB-UniRule"/>
</dbReference>
<dbReference type="EMBL" id="WMFL01000080">
    <property type="protein sequence ID" value="NJI02866.1"/>
    <property type="molecule type" value="Genomic_DNA"/>
</dbReference>
<comment type="PTM">
    <text evidence="5">4'-phosphopantetheine is transferred from CoA to a specific serine of apo-DCP.</text>
</comment>
<gene>
    <name evidence="5 7" type="primary">dltC</name>
    <name evidence="8" type="ORF">B9M88_03855</name>
    <name evidence="7" type="ORF">GLV84_08505</name>
    <name evidence="9" type="ORF">MUA95_09255</name>
</gene>
<evidence type="ECO:0000256" key="2">
    <source>
        <dbReference type="ARBA" id="ARBA00022490"/>
    </source>
</evidence>
<feature type="modified residue" description="O-(pantetheine 4'-phosphoryl)serine" evidence="5">
    <location>
        <position position="36"/>
    </location>
</feature>
<dbReference type="HAMAP" id="MF_00565">
    <property type="entry name" value="DltC"/>
    <property type="match status" value="1"/>
</dbReference>
<dbReference type="InterPro" id="IPR003230">
    <property type="entry name" value="DltC"/>
</dbReference>
<protein>
    <recommendedName>
        <fullName evidence="5">D-alanyl carrier protein</fullName>
        <shortName evidence="5">DCP</shortName>
    </recommendedName>
    <alternativeName>
        <fullName evidence="5">D-alanine--poly(phosphoribitol) ligase subunit 2</fullName>
    </alternativeName>
</protein>
<keyword evidence="10" id="KW-1185">Reference proteome</keyword>
<evidence type="ECO:0000256" key="4">
    <source>
        <dbReference type="ARBA" id="ARBA00023316"/>
    </source>
</evidence>
<dbReference type="GO" id="GO:0071555">
    <property type="term" value="P:cell wall organization"/>
    <property type="evidence" value="ECO:0007669"/>
    <property type="project" value="UniProtKB-KW"/>
</dbReference>
<proteinExistence type="inferred from homology"/>
<dbReference type="InterPro" id="IPR009081">
    <property type="entry name" value="PP-bd_ACP"/>
</dbReference>
<dbReference type="EMBL" id="CP094809">
    <property type="protein sequence ID" value="UXU56744.1"/>
    <property type="molecule type" value="Genomic_DNA"/>
</dbReference>
<evidence type="ECO:0000259" key="6">
    <source>
        <dbReference type="PROSITE" id="PS50075"/>
    </source>
</evidence>
<keyword evidence="1 5" id="KW-0596">Phosphopantetheine</keyword>
<evidence type="ECO:0000256" key="1">
    <source>
        <dbReference type="ARBA" id="ARBA00022450"/>
    </source>
</evidence>
<keyword evidence="4 5" id="KW-0961">Cell wall biogenesis/degradation</keyword>
<keyword evidence="3 5" id="KW-0597">Phosphoprotein</keyword>
<dbReference type="GO" id="GO:0005737">
    <property type="term" value="C:cytoplasm"/>
    <property type="evidence" value="ECO:0007669"/>
    <property type="project" value="UniProtKB-SubCell"/>
</dbReference>
<dbReference type="NCBIfam" id="TIGR01688">
    <property type="entry name" value="dltC"/>
    <property type="match status" value="1"/>
</dbReference>
<dbReference type="Gene3D" id="1.10.1200.10">
    <property type="entry name" value="ACP-like"/>
    <property type="match status" value="1"/>
</dbReference>
<comment type="subcellular location">
    <subcellularLocation>
        <location evidence="5">Cytoplasm</location>
    </subcellularLocation>
</comment>
<dbReference type="GO" id="GO:0016874">
    <property type="term" value="F:ligase activity"/>
    <property type="evidence" value="ECO:0007669"/>
    <property type="project" value="UniProtKB-KW"/>
</dbReference>
<dbReference type="GO" id="GO:0070395">
    <property type="term" value="P:lipoteichoic acid biosynthetic process"/>
    <property type="evidence" value="ECO:0007669"/>
    <property type="project" value="UniProtKB-UniRule"/>
</dbReference>
<dbReference type="EMBL" id="NEFX01000005">
    <property type="protein sequence ID" value="OTW31640.1"/>
    <property type="molecule type" value="Genomic_DNA"/>
</dbReference>
<dbReference type="Pfam" id="PF00550">
    <property type="entry name" value="PP-binding"/>
    <property type="match status" value="1"/>
</dbReference>
<dbReference type="eggNOG" id="COG0236">
    <property type="taxonomic scope" value="Bacteria"/>
</dbReference>
<comment type="function">
    <text evidence="5">Carrier protein involved in the D-alanylation of lipoteichoic acid (LTA). The loading of thioester-linked D-alanine onto DltC is catalyzed by D-alanine--D-alanyl carrier protein ligase DltA. The DltC-carried D-alanyl group is further transferred to cell membrane phosphatidylglycerol (PG) by forming an ester bond, probably catalyzed by DltD. D-alanylation of LTA plays an important role in modulating the properties of the cell wall in Gram-positive bacteria, influencing the net charge of the cell wall.</text>
</comment>
<name>A0A085UE07_9STAP</name>
<comment type="pathway">
    <text evidence="5">Cell wall biogenesis; lipoteichoic acid biosynthesis.</text>
</comment>
<evidence type="ECO:0000313" key="9">
    <source>
        <dbReference type="EMBL" id="UXU56744.1"/>
    </source>
</evidence>
<reference evidence="9" key="3">
    <citation type="submission" date="2022-03" db="EMBL/GenBank/DDBJ databases">
        <title>Comparative Genomics of East African Camel-Associated Staphylococcaceae spp.: Diversity and Inheritance of Traits Involved in Host-Pathogen Interactions.</title>
        <authorList>
            <person name="Akarsu H."/>
            <person name="Liljander A."/>
            <person name="Younan M."/>
            <person name="Brodard I."/>
            <person name="Glucks I."/>
            <person name="Labroussaa F."/>
            <person name="Overesch G."/>
            <person name="Kuhnert P."/>
            <person name="Perreten V."/>
            <person name="Drexler J.F."/>
            <person name="Corman V.M."/>
            <person name="Falquet L."/>
            <person name="Jores J."/>
        </authorList>
    </citation>
    <scope>NUCLEOTIDE SEQUENCE</scope>
    <source>
        <strain evidence="9">IVB6197</strain>
    </source>
</reference>
<dbReference type="KEGG" id="sagq:EP23_00375"/>
<organism evidence="7 11">
    <name type="scientific">Staphylococcus agnetis</name>
    <dbReference type="NCBI Taxonomy" id="985762"/>
    <lineage>
        <taxon>Bacteria</taxon>
        <taxon>Bacillati</taxon>
        <taxon>Bacillota</taxon>
        <taxon>Bacilli</taxon>
        <taxon>Bacillales</taxon>
        <taxon>Staphylococcaceae</taxon>
        <taxon>Staphylococcus</taxon>
    </lineage>
</organism>
<dbReference type="NCBIfam" id="NF003464">
    <property type="entry name" value="PRK05087.1"/>
    <property type="match status" value="1"/>
</dbReference>